<dbReference type="AlphaFoldDB" id="A0AAD6LE35"/>
<sequence length="40" mass="4610">MFNGHCSSTESDNDKRIACSLHLHSPPISTMHDLWRWSLV</sequence>
<keyword evidence="2" id="KW-1185">Reference proteome</keyword>
<reference evidence="1 2" key="1">
    <citation type="journal article" date="2023" name="Mol. Ecol. Resour.">
        <title>Chromosome-level genome assembly of a triploid poplar Populus alba 'Berolinensis'.</title>
        <authorList>
            <person name="Chen S."/>
            <person name="Yu Y."/>
            <person name="Wang X."/>
            <person name="Wang S."/>
            <person name="Zhang T."/>
            <person name="Zhou Y."/>
            <person name="He R."/>
            <person name="Meng N."/>
            <person name="Wang Y."/>
            <person name="Liu W."/>
            <person name="Liu Z."/>
            <person name="Liu J."/>
            <person name="Guo Q."/>
            <person name="Huang H."/>
            <person name="Sederoff R.R."/>
            <person name="Wang G."/>
            <person name="Qu G."/>
            <person name="Chen S."/>
        </authorList>
    </citation>
    <scope>NUCLEOTIDE SEQUENCE [LARGE SCALE GENOMIC DNA]</scope>
    <source>
        <strain evidence="1">SC-2020</strain>
    </source>
</reference>
<organism evidence="1 2">
    <name type="scientific">Populus alba x Populus x berolinensis</name>
    <dbReference type="NCBI Taxonomy" id="444605"/>
    <lineage>
        <taxon>Eukaryota</taxon>
        <taxon>Viridiplantae</taxon>
        <taxon>Streptophyta</taxon>
        <taxon>Embryophyta</taxon>
        <taxon>Tracheophyta</taxon>
        <taxon>Spermatophyta</taxon>
        <taxon>Magnoliopsida</taxon>
        <taxon>eudicotyledons</taxon>
        <taxon>Gunneridae</taxon>
        <taxon>Pentapetalae</taxon>
        <taxon>rosids</taxon>
        <taxon>fabids</taxon>
        <taxon>Malpighiales</taxon>
        <taxon>Salicaceae</taxon>
        <taxon>Saliceae</taxon>
        <taxon>Populus</taxon>
    </lineage>
</organism>
<evidence type="ECO:0000313" key="2">
    <source>
        <dbReference type="Proteomes" id="UP001164929"/>
    </source>
</evidence>
<proteinExistence type="predicted"/>
<dbReference type="Proteomes" id="UP001164929">
    <property type="component" value="Chromosome 18"/>
</dbReference>
<dbReference type="EMBL" id="JAQIZT010000018">
    <property type="protein sequence ID" value="KAJ6958203.1"/>
    <property type="molecule type" value="Genomic_DNA"/>
</dbReference>
<comment type="caution">
    <text evidence="1">The sequence shown here is derived from an EMBL/GenBank/DDBJ whole genome shotgun (WGS) entry which is preliminary data.</text>
</comment>
<accession>A0AAD6LE35</accession>
<gene>
    <name evidence="1" type="ORF">NC653_039989</name>
</gene>
<protein>
    <submittedName>
        <fullName evidence="1">Uncharacterized protein</fullName>
    </submittedName>
</protein>
<name>A0AAD6LE35_9ROSI</name>
<evidence type="ECO:0000313" key="1">
    <source>
        <dbReference type="EMBL" id="KAJ6958203.1"/>
    </source>
</evidence>